<name>A0AAE0Z3L7_9GAST</name>
<gene>
    <name evidence="2" type="ORF">RRG08_037178</name>
</gene>
<feature type="region of interest" description="Disordered" evidence="1">
    <location>
        <begin position="243"/>
        <end position="320"/>
    </location>
</feature>
<proteinExistence type="predicted"/>
<organism evidence="2 3">
    <name type="scientific">Elysia crispata</name>
    <name type="common">lettuce slug</name>
    <dbReference type="NCBI Taxonomy" id="231223"/>
    <lineage>
        <taxon>Eukaryota</taxon>
        <taxon>Metazoa</taxon>
        <taxon>Spiralia</taxon>
        <taxon>Lophotrochozoa</taxon>
        <taxon>Mollusca</taxon>
        <taxon>Gastropoda</taxon>
        <taxon>Heterobranchia</taxon>
        <taxon>Euthyneura</taxon>
        <taxon>Panpulmonata</taxon>
        <taxon>Sacoglossa</taxon>
        <taxon>Placobranchoidea</taxon>
        <taxon>Plakobranchidae</taxon>
        <taxon>Elysia</taxon>
    </lineage>
</organism>
<dbReference type="Proteomes" id="UP001283361">
    <property type="component" value="Unassembled WGS sequence"/>
</dbReference>
<reference evidence="2" key="1">
    <citation type="journal article" date="2023" name="G3 (Bethesda)">
        <title>A reference genome for the long-term kleptoplast-retaining sea slug Elysia crispata morphotype clarki.</title>
        <authorList>
            <person name="Eastman K.E."/>
            <person name="Pendleton A.L."/>
            <person name="Shaikh M.A."/>
            <person name="Suttiyut T."/>
            <person name="Ogas R."/>
            <person name="Tomko P."/>
            <person name="Gavelis G."/>
            <person name="Widhalm J.R."/>
            <person name="Wisecaver J.H."/>
        </authorList>
    </citation>
    <scope>NUCLEOTIDE SEQUENCE</scope>
    <source>
        <strain evidence="2">ECLA1</strain>
    </source>
</reference>
<feature type="compositionally biased region" description="Basic and acidic residues" evidence="1">
    <location>
        <begin position="260"/>
        <end position="270"/>
    </location>
</feature>
<dbReference type="AlphaFoldDB" id="A0AAE0Z3L7"/>
<feature type="region of interest" description="Disordered" evidence="1">
    <location>
        <begin position="358"/>
        <end position="380"/>
    </location>
</feature>
<dbReference type="EMBL" id="JAWDGP010004759">
    <property type="protein sequence ID" value="KAK3762080.1"/>
    <property type="molecule type" value="Genomic_DNA"/>
</dbReference>
<comment type="caution">
    <text evidence="2">The sequence shown here is derived from an EMBL/GenBank/DDBJ whole genome shotgun (WGS) entry which is preliminary data.</text>
</comment>
<feature type="compositionally biased region" description="Polar residues" evidence="1">
    <location>
        <begin position="358"/>
        <end position="368"/>
    </location>
</feature>
<sequence length="408" mass="46671">MDEGRLKAVKKGQKLHRKFAYAMNDTIRNRQEYYQNCLSREEQEAHTRLMSKVMDIRKTVVRNRVLLQCLSLHRKSQPDRAHTEPLLGSYGGRPIDSFSRDIDQRLAWFHPRLRRLRKVDRVKQNCIKHGAILDEETIKDRMQDFFSKNLEADSSVMGQSRNLDQDKKNNNNNQSLQKNDNKGDDHDDDDDDFDMRDYHNPIAGATFKLRLHPFGNLVEFNNKGESKKFNLLTRRNVFNNSKLEPKLLAPSGDGNQPSRARSEPHFHRPGDTPSILPTTRESPLRLSKYPQPLPPIASGDRKTPKTAEVTGANRESGKKNVAARVRDQQENISVAEVNMTLPKALPVLHSDKVSEARTQLSGQSTGLENSEVVKVQTNSENKVPKLARRKTLILSPLETSKDMVKRKD</sequence>
<feature type="region of interest" description="Disordered" evidence="1">
    <location>
        <begin position="161"/>
        <end position="196"/>
    </location>
</feature>
<accession>A0AAE0Z3L7</accession>
<evidence type="ECO:0000256" key="1">
    <source>
        <dbReference type="SAM" id="MobiDB-lite"/>
    </source>
</evidence>
<evidence type="ECO:0000313" key="2">
    <source>
        <dbReference type="EMBL" id="KAK3762080.1"/>
    </source>
</evidence>
<protein>
    <submittedName>
        <fullName evidence="2">Uncharacterized protein</fullName>
    </submittedName>
</protein>
<evidence type="ECO:0000313" key="3">
    <source>
        <dbReference type="Proteomes" id="UP001283361"/>
    </source>
</evidence>
<keyword evidence="3" id="KW-1185">Reference proteome</keyword>